<keyword evidence="7 10" id="KW-0472">Membrane</keyword>
<dbReference type="PANTHER" id="PTHR21137">
    <property type="entry name" value="ODORANT RECEPTOR"/>
    <property type="match status" value="1"/>
</dbReference>
<evidence type="ECO:0000256" key="10">
    <source>
        <dbReference type="RuleBase" id="RU351113"/>
    </source>
</evidence>
<reference evidence="11" key="1">
    <citation type="journal article" date="2023" name="G3 (Bethesda)">
        <title>Whole genome assemblies of Zophobas morio and Tenebrio molitor.</title>
        <authorList>
            <person name="Kaur S."/>
            <person name="Stinson S.A."/>
            <person name="diCenzo G.C."/>
        </authorList>
    </citation>
    <scope>NUCLEOTIDE SEQUENCE</scope>
    <source>
        <strain evidence="11">QUZm001</strain>
    </source>
</reference>
<evidence type="ECO:0000256" key="8">
    <source>
        <dbReference type="ARBA" id="ARBA00023170"/>
    </source>
</evidence>
<evidence type="ECO:0000256" key="4">
    <source>
        <dbReference type="ARBA" id="ARBA00022692"/>
    </source>
</evidence>
<feature type="transmembrane region" description="Helical" evidence="10">
    <location>
        <begin position="252"/>
        <end position="273"/>
    </location>
</feature>
<dbReference type="AlphaFoldDB" id="A0AA38I3I4"/>
<evidence type="ECO:0000256" key="3">
    <source>
        <dbReference type="ARBA" id="ARBA00022606"/>
    </source>
</evidence>
<protein>
    <recommendedName>
        <fullName evidence="10">Odorant receptor</fullName>
    </recommendedName>
</protein>
<keyword evidence="2" id="KW-1003">Cell membrane</keyword>
<organism evidence="11 12">
    <name type="scientific">Zophobas morio</name>
    <dbReference type="NCBI Taxonomy" id="2755281"/>
    <lineage>
        <taxon>Eukaryota</taxon>
        <taxon>Metazoa</taxon>
        <taxon>Ecdysozoa</taxon>
        <taxon>Arthropoda</taxon>
        <taxon>Hexapoda</taxon>
        <taxon>Insecta</taxon>
        <taxon>Pterygota</taxon>
        <taxon>Neoptera</taxon>
        <taxon>Endopterygota</taxon>
        <taxon>Coleoptera</taxon>
        <taxon>Polyphaga</taxon>
        <taxon>Cucujiformia</taxon>
        <taxon>Tenebrionidae</taxon>
        <taxon>Zophobas</taxon>
    </lineage>
</organism>
<gene>
    <name evidence="11" type="ORF">Zmor_020487</name>
</gene>
<comment type="caution">
    <text evidence="10">Lacks conserved residue(s) required for the propagation of feature annotation.</text>
</comment>
<feature type="transmembrane region" description="Helical" evidence="10">
    <location>
        <begin position="285"/>
        <end position="306"/>
    </location>
</feature>
<dbReference type="GO" id="GO:0005549">
    <property type="term" value="F:odorant binding"/>
    <property type="evidence" value="ECO:0007669"/>
    <property type="project" value="InterPro"/>
</dbReference>
<dbReference type="EMBL" id="JALNTZ010000006">
    <property type="protein sequence ID" value="KAJ3648706.1"/>
    <property type="molecule type" value="Genomic_DNA"/>
</dbReference>
<feature type="transmembrane region" description="Helical" evidence="10">
    <location>
        <begin position="130"/>
        <end position="148"/>
    </location>
</feature>
<keyword evidence="3 10" id="KW-0716">Sensory transduction</keyword>
<dbReference type="Proteomes" id="UP001168821">
    <property type="component" value="Unassembled WGS sequence"/>
</dbReference>
<evidence type="ECO:0000256" key="7">
    <source>
        <dbReference type="ARBA" id="ARBA00023136"/>
    </source>
</evidence>
<dbReference type="InterPro" id="IPR004117">
    <property type="entry name" value="7tm6_olfct_rcpt"/>
</dbReference>
<keyword evidence="5 10" id="KW-0552">Olfaction</keyword>
<dbReference type="GO" id="GO:0005886">
    <property type="term" value="C:plasma membrane"/>
    <property type="evidence" value="ECO:0007669"/>
    <property type="project" value="UniProtKB-SubCell"/>
</dbReference>
<comment type="subcellular location">
    <subcellularLocation>
        <location evidence="1 10">Cell membrane</location>
        <topology evidence="1 10">Multi-pass membrane protein</topology>
    </subcellularLocation>
</comment>
<keyword evidence="4 10" id="KW-0812">Transmembrane</keyword>
<evidence type="ECO:0000256" key="6">
    <source>
        <dbReference type="ARBA" id="ARBA00022989"/>
    </source>
</evidence>
<feature type="transmembrane region" description="Helical" evidence="10">
    <location>
        <begin position="64"/>
        <end position="82"/>
    </location>
</feature>
<evidence type="ECO:0000256" key="1">
    <source>
        <dbReference type="ARBA" id="ARBA00004651"/>
    </source>
</evidence>
<comment type="similarity">
    <text evidence="10">Belongs to the insect chemoreceptor superfamily. Heteromeric odorant receptor channel (TC 1.A.69) family.</text>
</comment>
<comment type="caution">
    <text evidence="11">The sequence shown here is derived from an EMBL/GenBank/DDBJ whole genome shotgun (WGS) entry which is preliminary data.</text>
</comment>
<dbReference type="GO" id="GO:0004984">
    <property type="term" value="F:olfactory receptor activity"/>
    <property type="evidence" value="ECO:0007669"/>
    <property type="project" value="InterPro"/>
</dbReference>
<evidence type="ECO:0000313" key="11">
    <source>
        <dbReference type="EMBL" id="KAJ3648706.1"/>
    </source>
</evidence>
<evidence type="ECO:0000313" key="12">
    <source>
        <dbReference type="Proteomes" id="UP001168821"/>
    </source>
</evidence>
<keyword evidence="6 10" id="KW-1133">Transmembrane helix</keyword>
<keyword evidence="8 10" id="KW-0675">Receptor</keyword>
<dbReference type="GO" id="GO:0007165">
    <property type="term" value="P:signal transduction"/>
    <property type="evidence" value="ECO:0007669"/>
    <property type="project" value="UniProtKB-KW"/>
</dbReference>
<sequence>MKKYDWKEAIKRNIFILKIVGLWPAGDTYSLDLYSTYSCVSILAFTCGHNFFQIVNIYFTFPDLEAIANIIFVALAEILTAMKTHRVIKNMWMLKKLIADLSEDHFQPRNLKQVGMIEASLNFWKTTSTFLWIMAGGTVFLWAAYPVLDGSVKQRRLPFLAWYPYDTTVSPFYEITYVYQIISVAFIASTTITIDTLITALNEFIGAQCDILCDNLKQNSVENQVNDFGELLICCIKHHERILRFSADLNRCFSWILFIQFFISGTSIGITMFQLSMAAPFSSEFFSLLMFETGILVEIFTFCWFANEVEVKSANISLAICHSDWLRFAANVKQNINFFLLRSQNPIQISALNIIYLSLDTFVKILRTAWSYFALLNQFRSPK</sequence>
<name>A0AA38I3I4_9CUCU</name>
<dbReference type="PANTHER" id="PTHR21137:SF35">
    <property type="entry name" value="ODORANT RECEPTOR 19A-RELATED"/>
    <property type="match status" value="1"/>
</dbReference>
<proteinExistence type="inferred from homology"/>
<keyword evidence="12" id="KW-1185">Reference proteome</keyword>
<dbReference type="Pfam" id="PF02949">
    <property type="entry name" value="7tm_6"/>
    <property type="match status" value="1"/>
</dbReference>
<keyword evidence="9 10" id="KW-0807">Transducer</keyword>
<evidence type="ECO:0000256" key="2">
    <source>
        <dbReference type="ARBA" id="ARBA00022475"/>
    </source>
</evidence>
<evidence type="ECO:0000256" key="5">
    <source>
        <dbReference type="ARBA" id="ARBA00022725"/>
    </source>
</evidence>
<accession>A0AA38I3I4</accession>
<evidence type="ECO:0000256" key="9">
    <source>
        <dbReference type="ARBA" id="ARBA00023224"/>
    </source>
</evidence>
<feature type="transmembrane region" description="Helical" evidence="10">
    <location>
        <begin position="33"/>
        <end position="52"/>
    </location>
</feature>